<dbReference type="Proteomes" id="UP001268864">
    <property type="component" value="Unassembled WGS sequence"/>
</dbReference>
<feature type="compositionally biased region" description="Basic and acidic residues" evidence="1">
    <location>
        <begin position="19"/>
        <end position="33"/>
    </location>
</feature>
<dbReference type="Pfam" id="PF24461">
    <property type="entry name" value="DUF7576"/>
    <property type="match status" value="1"/>
</dbReference>
<evidence type="ECO:0008006" key="4">
    <source>
        <dbReference type="Google" id="ProtNLM"/>
    </source>
</evidence>
<dbReference type="RefSeq" id="WP_310899042.1">
    <property type="nucleotide sequence ID" value="NZ_JAMQOS010000001.1"/>
</dbReference>
<organism evidence="2 3">
    <name type="scientific">Haloarcula onubensis</name>
    <dbReference type="NCBI Taxonomy" id="2950539"/>
    <lineage>
        <taxon>Archaea</taxon>
        <taxon>Methanobacteriati</taxon>
        <taxon>Methanobacteriota</taxon>
        <taxon>Stenosarchaea group</taxon>
        <taxon>Halobacteria</taxon>
        <taxon>Halobacteriales</taxon>
        <taxon>Haloarculaceae</taxon>
        <taxon>Haloarcula</taxon>
    </lineage>
</organism>
<evidence type="ECO:0000256" key="1">
    <source>
        <dbReference type="SAM" id="MobiDB-lite"/>
    </source>
</evidence>
<sequence>MSRSDERTSRPGSHGSASARERPDDLTGMADRRADGHRQCVNCGGRITPTEWHPVRTERDGDDRLCLRHFCDEDCVAAWATER</sequence>
<name>A0ABU2FKC4_9EURY</name>
<proteinExistence type="predicted"/>
<feature type="region of interest" description="Disordered" evidence="1">
    <location>
        <begin position="1"/>
        <end position="33"/>
    </location>
</feature>
<keyword evidence="3" id="KW-1185">Reference proteome</keyword>
<dbReference type="EMBL" id="JAMQOS010000001">
    <property type="protein sequence ID" value="MDS0281205.1"/>
    <property type="molecule type" value="Genomic_DNA"/>
</dbReference>
<evidence type="ECO:0000313" key="2">
    <source>
        <dbReference type="EMBL" id="MDS0281205.1"/>
    </source>
</evidence>
<gene>
    <name evidence="2" type="ORF">NDI86_03660</name>
</gene>
<evidence type="ECO:0000313" key="3">
    <source>
        <dbReference type="Proteomes" id="UP001268864"/>
    </source>
</evidence>
<reference evidence="2 3" key="1">
    <citation type="submission" date="2022-06" db="EMBL/GenBank/DDBJ databases">
        <title>Halomicroarcula sp. a new haloarchaeum isolate from saline soil.</title>
        <authorList>
            <person name="Strakova D."/>
            <person name="Galisteo C."/>
            <person name="Sanchez-Porro C."/>
            <person name="Ventosa A."/>
        </authorList>
    </citation>
    <scope>NUCLEOTIDE SEQUENCE [LARGE SCALE GENOMIC DNA]</scope>
    <source>
        <strain evidence="2 3">S3CR25-11</strain>
    </source>
</reference>
<dbReference type="InterPro" id="IPR055998">
    <property type="entry name" value="DUF7576"/>
</dbReference>
<accession>A0ABU2FKC4</accession>
<comment type="caution">
    <text evidence="2">The sequence shown here is derived from an EMBL/GenBank/DDBJ whole genome shotgun (WGS) entry which is preliminary data.</text>
</comment>
<protein>
    <recommendedName>
        <fullName evidence="4">Small CPxCG-related zinc finger protein</fullName>
    </recommendedName>
</protein>